<keyword evidence="6" id="KW-0342">GTP-binding</keyword>
<feature type="region of interest" description="Disordered" evidence="7">
    <location>
        <begin position="1"/>
        <end position="29"/>
    </location>
</feature>
<evidence type="ECO:0000256" key="3">
    <source>
        <dbReference type="ARBA" id="ARBA00008085"/>
    </source>
</evidence>
<keyword evidence="10" id="KW-1185">Reference proteome</keyword>
<dbReference type="EC" id="3.5.4.16" evidence="6"/>
<dbReference type="NCBIfam" id="NF006826">
    <property type="entry name" value="PRK09347.1-3"/>
    <property type="match status" value="1"/>
</dbReference>
<proteinExistence type="inferred from homology"/>
<feature type="binding site" evidence="6">
    <location>
        <position position="103"/>
    </location>
    <ligand>
        <name>Zn(2+)</name>
        <dbReference type="ChEBI" id="CHEBI:29105"/>
    </ligand>
</feature>
<evidence type="ECO:0000256" key="5">
    <source>
        <dbReference type="ARBA" id="ARBA00022801"/>
    </source>
</evidence>
<dbReference type="InterPro" id="IPR043134">
    <property type="entry name" value="GTP-CH-I_N"/>
</dbReference>
<sequence length="215" mass="24185">MSKKKARGASRAADAGVPEAHVQTPTVSEQDARQAVATLLRWAGEDPMREGLRDTPKRVVTAYRDWFSGYLSDPADYLRRTFEEVEGYDEMIVLRDIEFESHCEHHMAPIIGKAHVGYLPTNKVVGISKLARVVDGYARRFQVQEKLTAQIARCINDVLKPRGVGVVIDAVHQCMTTRGVHKRGVSMITSKMLGDFREDARTRNEFLRFIDIANG</sequence>
<dbReference type="HAMAP" id="MF_00223">
    <property type="entry name" value="FolE"/>
    <property type="match status" value="1"/>
</dbReference>
<dbReference type="GO" id="GO:0003934">
    <property type="term" value="F:GTP cyclohydrolase I activity"/>
    <property type="evidence" value="ECO:0007669"/>
    <property type="project" value="UniProtKB-EC"/>
</dbReference>
<organism evidence="9 10">
    <name type="scientific">Steroidobacter gossypii</name>
    <dbReference type="NCBI Taxonomy" id="2805490"/>
    <lineage>
        <taxon>Bacteria</taxon>
        <taxon>Pseudomonadati</taxon>
        <taxon>Pseudomonadota</taxon>
        <taxon>Gammaproteobacteria</taxon>
        <taxon>Steroidobacterales</taxon>
        <taxon>Steroidobacteraceae</taxon>
        <taxon>Steroidobacter</taxon>
    </lineage>
</organism>
<dbReference type="Pfam" id="PF01227">
    <property type="entry name" value="GTP_cyclohydroI"/>
    <property type="match status" value="1"/>
</dbReference>
<keyword evidence="4 6" id="KW-0554">One-carbon metabolism</keyword>
<dbReference type="PANTHER" id="PTHR11109:SF7">
    <property type="entry name" value="GTP CYCLOHYDROLASE 1"/>
    <property type="match status" value="1"/>
</dbReference>
<dbReference type="PANTHER" id="PTHR11109">
    <property type="entry name" value="GTP CYCLOHYDROLASE I"/>
    <property type="match status" value="1"/>
</dbReference>
<reference evidence="9 10" key="1">
    <citation type="journal article" date="2021" name="Int. J. Syst. Evol. Microbiol.">
        <title>Steroidobacter gossypii sp. nov., isolated from soil of cotton cropping field.</title>
        <authorList>
            <person name="Huang R."/>
            <person name="Yang S."/>
            <person name="Zhen C."/>
            <person name="Liu W."/>
        </authorList>
    </citation>
    <scope>NUCLEOTIDE SEQUENCE [LARGE SCALE GENOMIC DNA]</scope>
    <source>
        <strain evidence="9 10">S1-65</strain>
    </source>
</reference>
<dbReference type="InterPro" id="IPR020602">
    <property type="entry name" value="GTP_CycHdrlase_I_dom"/>
</dbReference>
<dbReference type="PROSITE" id="PS00859">
    <property type="entry name" value="GTP_CYCLOHYDROL_1_1"/>
    <property type="match status" value="1"/>
</dbReference>
<keyword evidence="6" id="KW-0862">Zinc</keyword>
<evidence type="ECO:0000313" key="9">
    <source>
        <dbReference type="EMBL" id="MBM0103538.1"/>
    </source>
</evidence>
<evidence type="ECO:0000256" key="6">
    <source>
        <dbReference type="HAMAP-Rule" id="MF_00223"/>
    </source>
</evidence>
<comment type="catalytic activity">
    <reaction evidence="1 6">
        <text>GTP + H2O = 7,8-dihydroneopterin 3'-triphosphate + formate + H(+)</text>
        <dbReference type="Rhea" id="RHEA:17473"/>
        <dbReference type="ChEBI" id="CHEBI:15377"/>
        <dbReference type="ChEBI" id="CHEBI:15378"/>
        <dbReference type="ChEBI" id="CHEBI:15740"/>
        <dbReference type="ChEBI" id="CHEBI:37565"/>
        <dbReference type="ChEBI" id="CHEBI:58462"/>
        <dbReference type="EC" id="3.5.4.16"/>
    </reaction>
</comment>
<comment type="subunit">
    <text evidence="6">Homopolymer.</text>
</comment>
<comment type="pathway">
    <text evidence="2 6">Cofactor biosynthesis; 7,8-dihydroneopterin triphosphate biosynthesis; 7,8-dihydroneopterin triphosphate from GTP: step 1/1.</text>
</comment>
<name>A0ABS1WRF9_9GAMM</name>
<evidence type="ECO:0000313" key="10">
    <source>
        <dbReference type="Proteomes" id="UP000661077"/>
    </source>
</evidence>
<feature type="domain" description="GTP cyclohydrolase I" evidence="8">
    <location>
        <begin position="33"/>
        <end position="210"/>
    </location>
</feature>
<dbReference type="InterPro" id="IPR001474">
    <property type="entry name" value="GTP_CycHdrlase_I"/>
</dbReference>
<accession>A0ABS1WRF9</accession>
<dbReference type="InterPro" id="IPR018234">
    <property type="entry name" value="GTP_CycHdrlase_I_CS"/>
</dbReference>
<keyword evidence="6" id="KW-0479">Metal-binding</keyword>
<gene>
    <name evidence="6 9" type="primary">folE</name>
    <name evidence="9" type="ORF">JM946_02230</name>
</gene>
<comment type="caution">
    <text evidence="9">The sequence shown here is derived from an EMBL/GenBank/DDBJ whole genome shotgun (WGS) entry which is preliminary data.</text>
</comment>
<feature type="binding site" evidence="6">
    <location>
        <position position="106"/>
    </location>
    <ligand>
        <name>Zn(2+)</name>
        <dbReference type="ChEBI" id="CHEBI:29105"/>
    </ligand>
</feature>
<dbReference type="Proteomes" id="UP000661077">
    <property type="component" value="Unassembled WGS sequence"/>
</dbReference>
<evidence type="ECO:0000256" key="1">
    <source>
        <dbReference type="ARBA" id="ARBA00001052"/>
    </source>
</evidence>
<keyword evidence="5 6" id="KW-0378">Hydrolase</keyword>
<dbReference type="Gene3D" id="1.10.286.10">
    <property type="match status" value="1"/>
</dbReference>
<evidence type="ECO:0000256" key="4">
    <source>
        <dbReference type="ARBA" id="ARBA00022563"/>
    </source>
</evidence>
<protein>
    <recommendedName>
        <fullName evidence="6">GTP cyclohydrolase 1</fullName>
        <ecNumber evidence="6">3.5.4.16</ecNumber>
    </recommendedName>
    <alternativeName>
        <fullName evidence="6">GTP cyclohydrolase I</fullName>
        <shortName evidence="6">GTP-CH-I</shortName>
    </alternativeName>
</protein>
<evidence type="ECO:0000256" key="7">
    <source>
        <dbReference type="SAM" id="MobiDB-lite"/>
    </source>
</evidence>
<dbReference type="InterPro" id="IPR043133">
    <property type="entry name" value="GTP-CH-I_C/QueF"/>
</dbReference>
<comment type="similarity">
    <text evidence="3 6">Belongs to the GTP cyclohydrolase I family.</text>
</comment>
<dbReference type="NCBIfam" id="TIGR00063">
    <property type="entry name" value="folE"/>
    <property type="match status" value="1"/>
</dbReference>
<dbReference type="SUPFAM" id="SSF55620">
    <property type="entry name" value="Tetrahydrobiopterin biosynthesis enzymes-like"/>
    <property type="match status" value="1"/>
</dbReference>
<dbReference type="PROSITE" id="PS00860">
    <property type="entry name" value="GTP_CYCLOHYDROL_1_2"/>
    <property type="match status" value="1"/>
</dbReference>
<dbReference type="EMBL" id="JAEVLS010000001">
    <property type="protein sequence ID" value="MBM0103538.1"/>
    <property type="molecule type" value="Genomic_DNA"/>
</dbReference>
<dbReference type="Gene3D" id="3.30.1130.10">
    <property type="match status" value="1"/>
</dbReference>
<feature type="binding site" evidence="6">
    <location>
        <position position="174"/>
    </location>
    <ligand>
        <name>Zn(2+)</name>
        <dbReference type="ChEBI" id="CHEBI:29105"/>
    </ligand>
</feature>
<evidence type="ECO:0000259" key="8">
    <source>
        <dbReference type="Pfam" id="PF01227"/>
    </source>
</evidence>
<dbReference type="RefSeq" id="WP_203165504.1">
    <property type="nucleotide sequence ID" value="NZ_JAEVLS010000001.1"/>
</dbReference>
<evidence type="ECO:0000256" key="2">
    <source>
        <dbReference type="ARBA" id="ARBA00005080"/>
    </source>
</evidence>
<dbReference type="NCBIfam" id="NF006825">
    <property type="entry name" value="PRK09347.1-2"/>
    <property type="match status" value="1"/>
</dbReference>
<keyword evidence="6" id="KW-0547">Nucleotide-binding</keyword>